<dbReference type="GO" id="GO:0016990">
    <property type="term" value="F:arginine deiminase activity"/>
    <property type="evidence" value="ECO:0007669"/>
    <property type="project" value="TreeGrafter"/>
</dbReference>
<dbReference type="Gene3D" id="3.75.10.10">
    <property type="entry name" value="L-arginine/glycine Amidinotransferase, Chain A"/>
    <property type="match status" value="1"/>
</dbReference>
<dbReference type="STRING" id="45882.A0A0V1D1X3"/>
<evidence type="ECO:0008006" key="4">
    <source>
        <dbReference type="Google" id="ProtNLM"/>
    </source>
</evidence>
<keyword evidence="1" id="KW-0812">Transmembrane</keyword>
<dbReference type="GO" id="GO:0019546">
    <property type="term" value="P:L-arginine deiminase pathway"/>
    <property type="evidence" value="ECO:0007669"/>
    <property type="project" value="TreeGrafter"/>
</dbReference>
<evidence type="ECO:0000256" key="1">
    <source>
        <dbReference type="SAM" id="Phobius"/>
    </source>
</evidence>
<reference evidence="2 3" key="1">
    <citation type="submission" date="2015-01" db="EMBL/GenBank/DDBJ databases">
        <title>Evolution of Trichinella species and genotypes.</title>
        <authorList>
            <person name="Korhonen P.K."/>
            <person name="Edoardo P."/>
            <person name="Giuseppe L.R."/>
            <person name="Gasser R.B."/>
        </authorList>
    </citation>
    <scope>NUCLEOTIDE SEQUENCE [LARGE SCALE GENOMIC DNA]</scope>
    <source>
        <strain evidence="2">ISS120</strain>
    </source>
</reference>
<dbReference type="PANTHER" id="PTHR47271">
    <property type="entry name" value="ARGININE DEIMINASE"/>
    <property type="match status" value="1"/>
</dbReference>
<dbReference type="Pfam" id="PF19420">
    <property type="entry name" value="DDAH_eukar"/>
    <property type="match status" value="1"/>
</dbReference>
<dbReference type="SUPFAM" id="SSF55909">
    <property type="entry name" value="Pentein"/>
    <property type="match status" value="1"/>
</dbReference>
<gene>
    <name evidence="2" type="ORF">T03_9884</name>
</gene>
<dbReference type="Proteomes" id="UP000054653">
    <property type="component" value="Unassembled WGS sequence"/>
</dbReference>
<protein>
    <recommendedName>
        <fullName evidence="4">Amidinotransferase</fullName>
    </recommendedName>
</protein>
<accession>A0A0V1D1X3</accession>
<evidence type="ECO:0000313" key="2">
    <source>
        <dbReference type="EMBL" id="KRY55383.1"/>
    </source>
</evidence>
<keyword evidence="1" id="KW-1133">Transmembrane helix</keyword>
<proteinExistence type="predicted"/>
<dbReference type="OrthoDB" id="5912827at2759"/>
<keyword evidence="1" id="KW-0472">Membrane</keyword>
<dbReference type="OMA" id="GGAKCCT"/>
<name>A0A0V1D1X3_TRIBR</name>
<dbReference type="AlphaFoldDB" id="A0A0V1D1X3"/>
<dbReference type="PANTHER" id="PTHR47271:SF2">
    <property type="entry name" value="ARGININE DEIMINASE"/>
    <property type="match status" value="1"/>
</dbReference>
<sequence length="277" mass="32231">MQTDYTVTVVFYSCGDSAVFCMLLILQMFEEVLMCRPDYFKVTYKINPWMSGNVDEELAMEQWQYLRSVIQECGKVVSVIEQSPELPDMVYLSNFRHSERQGERQHFKNWFLKEGYEVFSDDEYFFEGCGDASFSSKDLLWAGYGFRSEKAVYDNVCKLGDFRKVLCELVNERFYHMDVCFCALSSDLALWYPKAFSEETQKRMKEEIELIEVSDADANNFACNALAVDKTIILPTNCTDTRKVLENYGYQVKEVDMSEFMKSGGAVQCLVLKLYKF</sequence>
<comment type="caution">
    <text evidence="2">The sequence shown here is derived from an EMBL/GenBank/DDBJ whole genome shotgun (WGS) entry which is preliminary data.</text>
</comment>
<feature type="transmembrane region" description="Helical" evidence="1">
    <location>
        <begin position="6"/>
        <end position="26"/>
    </location>
</feature>
<keyword evidence="3" id="KW-1185">Reference proteome</keyword>
<organism evidence="2 3">
    <name type="scientific">Trichinella britovi</name>
    <name type="common">Parasitic roundworm</name>
    <dbReference type="NCBI Taxonomy" id="45882"/>
    <lineage>
        <taxon>Eukaryota</taxon>
        <taxon>Metazoa</taxon>
        <taxon>Ecdysozoa</taxon>
        <taxon>Nematoda</taxon>
        <taxon>Enoplea</taxon>
        <taxon>Dorylaimia</taxon>
        <taxon>Trichinellida</taxon>
        <taxon>Trichinellidae</taxon>
        <taxon>Trichinella</taxon>
    </lineage>
</organism>
<dbReference type="EMBL" id="JYDI01000056">
    <property type="protein sequence ID" value="KRY55383.1"/>
    <property type="molecule type" value="Genomic_DNA"/>
</dbReference>
<evidence type="ECO:0000313" key="3">
    <source>
        <dbReference type="Proteomes" id="UP000054653"/>
    </source>
</evidence>